<feature type="transmembrane region" description="Helical" evidence="1">
    <location>
        <begin position="79"/>
        <end position="101"/>
    </location>
</feature>
<organism evidence="2 3">
    <name type="scientific">Sinomonas terricola</name>
    <dbReference type="NCBI Taxonomy" id="3110330"/>
    <lineage>
        <taxon>Bacteria</taxon>
        <taxon>Bacillati</taxon>
        <taxon>Actinomycetota</taxon>
        <taxon>Actinomycetes</taxon>
        <taxon>Micrococcales</taxon>
        <taxon>Micrococcaceae</taxon>
        <taxon>Sinomonas</taxon>
    </lineage>
</organism>
<protein>
    <submittedName>
        <fullName evidence="2">Uncharacterized protein</fullName>
    </submittedName>
</protein>
<keyword evidence="1" id="KW-0472">Membrane</keyword>
<reference evidence="2 3" key="1">
    <citation type="submission" date="2023-12" db="EMBL/GenBank/DDBJ databases">
        <title>Sinomonas terricola sp. nov, isolated from litchi orchard soil in Guangdong, PR China.</title>
        <authorList>
            <person name="Jiaxin W."/>
            <person name="Yang Z."/>
            <person name="Honghui Z."/>
        </authorList>
    </citation>
    <scope>NUCLEOTIDE SEQUENCE [LARGE SCALE GENOMIC DNA]</scope>
    <source>
        <strain evidence="2 3">JGH33</strain>
    </source>
</reference>
<dbReference type="Proteomes" id="UP001304769">
    <property type="component" value="Unassembled WGS sequence"/>
</dbReference>
<keyword evidence="1" id="KW-1133">Transmembrane helix</keyword>
<feature type="transmembrane region" description="Helical" evidence="1">
    <location>
        <begin position="24"/>
        <end position="45"/>
    </location>
</feature>
<accession>A0ABU5T122</accession>
<evidence type="ECO:0000313" key="2">
    <source>
        <dbReference type="EMBL" id="MEA5453355.1"/>
    </source>
</evidence>
<keyword evidence="3" id="KW-1185">Reference proteome</keyword>
<comment type="caution">
    <text evidence="2">The sequence shown here is derived from an EMBL/GenBank/DDBJ whole genome shotgun (WGS) entry which is preliminary data.</text>
</comment>
<evidence type="ECO:0000313" key="3">
    <source>
        <dbReference type="Proteomes" id="UP001304769"/>
    </source>
</evidence>
<name>A0ABU5T122_9MICC</name>
<dbReference type="RefSeq" id="WP_323277122.1">
    <property type="nucleotide sequence ID" value="NZ_JAYGGQ010000001.1"/>
</dbReference>
<evidence type="ECO:0000256" key="1">
    <source>
        <dbReference type="SAM" id="Phobius"/>
    </source>
</evidence>
<gene>
    <name evidence="2" type="ORF">SPF06_01345</name>
</gene>
<proteinExistence type="predicted"/>
<keyword evidence="1" id="KW-0812">Transmembrane</keyword>
<dbReference type="EMBL" id="JAYGGQ010000001">
    <property type="protein sequence ID" value="MEA5453355.1"/>
    <property type="molecule type" value="Genomic_DNA"/>
</dbReference>
<sequence>METTPADASTGAGHGGLDRFARPALIAGIVLVVLAAVLLVVVIGLDAFTATVYSVGGKSINDQTAEAQALRDQYLGSKILAIIGLVIGGLALVGSLVVMYLHRGRGNGNDDGDDLSFDELAGE</sequence>